<dbReference type="AlphaFoldDB" id="A0A7S0HRK8"/>
<dbReference type="Pfam" id="PF13812">
    <property type="entry name" value="PPR_3"/>
    <property type="match status" value="1"/>
</dbReference>
<organism evidence="3">
    <name type="scientific">Hanusia phi</name>
    <dbReference type="NCBI Taxonomy" id="3032"/>
    <lineage>
        <taxon>Eukaryota</taxon>
        <taxon>Cryptophyceae</taxon>
        <taxon>Pyrenomonadales</taxon>
        <taxon>Geminigeraceae</taxon>
        <taxon>Hanusia</taxon>
    </lineage>
</organism>
<dbReference type="InterPro" id="IPR002885">
    <property type="entry name" value="PPR_rpt"/>
</dbReference>
<evidence type="ECO:0000313" key="3">
    <source>
        <dbReference type="EMBL" id="CAD8491968.1"/>
    </source>
</evidence>
<feature type="compositionally biased region" description="Basic and acidic residues" evidence="2">
    <location>
        <begin position="1"/>
        <end position="41"/>
    </location>
</feature>
<gene>
    <name evidence="3" type="ORF">HPHI1048_LOCUS14768</name>
</gene>
<dbReference type="PANTHER" id="PTHR47447">
    <property type="entry name" value="OS03G0856100 PROTEIN"/>
    <property type="match status" value="1"/>
</dbReference>
<feature type="compositionally biased region" description="Basic residues" evidence="2">
    <location>
        <begin position="61"/>
        <end position="73"/>
    </location>
</feature>
<sequence length="534" mass="61076">MAQRRDDNLNTPDNEWRAQQERRQTANNEELRKSKEGRRNSSQDNMNGTHKQHPNQGNNKGKSKQNRLKKNRPRQAEQESSRVAEGMESHILNQVENAGCVYIPYPFYPQMFDHTAMKPMYMGADYRNMMAASQAMVASDMLQAMPNAMGLLPPPQVHSPMNNMIAMSNGMLINAAMPPPMMMIPMPLPPQMDPPQVFINGAQEGQRYGRNNHTYSKHSNQEQNKSTFNSKIAMEMSDDEVSNATSPMLTRILVEMLRDGDNGKSRAWPFFERLCRLSKADVYQFSVMLNACGDSWAAEELIDKMQKSSIEPSEVTYQKLYKIYLRDARVDEAERILDQLRSLMDNGGVQGLPEDYTNRVLTDMLLEMVKEGNDSERRAWELFNRLRKIKKVNIIHYNVMLNTCKSTEDAMQLVRQAYDEGILPSERTCMKLAKLYIKEGNMPSHSSQLDAVVNGLKKTSLFDGLAKTNGDFMLQSSMNQPLDVRDDHVWADSCDVYRHNNFIGEQELAMMFEKMLRGQMPNKPVAQAEVDNSL</sequence>
<protein>
    <recommendedName>
        <fullName evidence="4">Pentacotripeptide-repeat region of PRORP domain-containing protein</fullName>
    </recommendedName>
</protein>
<accession>A0A7S0HRK8</accession>
<dbReference type="PANTHER" id="PTHR47447:SF17">
    <property type="entry name" value="OS12G0638900 PROTEIN"/>
    <property type="match status" value="1"/>
</dbReference>
<feature type="compositionally biased region" description="Basic and acidic residues" evidence="2">
    <location>
        <begin position="74"/>
        <end position="84"/>
    </location>
</feature>
<evidence type="ECO:0000256" key="2">
    <source>
        <dbReference type="SAM" id="MobiDB-lite"/>
    </source>
</evidence>
<dbReference type="InterPro" id="IPR011990">
    <property type="entry name" value="TPR-like_helical_dom_sf"/>
</dbReference>
<proteinExistence type="predicted"/>
<dbReference type="Gene3D" id="1.25.40.10">
    <property type="entry name" value="Tetratricopeptide repeat domain"/>
    <property type="match status" value="2"/>
</dbReference>
<feature type="region of interest" description="Disordered" evidence="2">
    <location>
        <begin position="1"/>
        <end position="84"/>
    </location>
</feature>
<keyword evidence="1" id="KW-0677">Repeat</keyword>
<evidence type="ECO:0008006" key="4">
    <source>
        <dbReference type="Google" id="ProtNLM"/>
    </source>
</evidence>
<evidence type="ECO:0000256" key="1">
    <source>
        <dbReference type="ARBA" id="ARBA00022737"/>
    </source>
</evidence>
<dbReference type="EMBL" id="HBEO01021820">
    <property type="protein sequence ID" value="CAD8491968.1"/>
    <property type="molecule type" value="Transcribed_RNA"/>
</dbReference>
<name>A0A7S0HRK8_9CRYP</name>
<reference evidence="3" key="1">
    <citation type="submission" date="2021-01" db="EMBL/GenBank/DDBJ databases">
        <authorList>
            <person name="Corre E."/>
            <person name="Pelletier E."/>
            <person name="Niang G."/>
            <person name="Scheremetjew M."/>
            <person name="Finn R."/>
            <person name="Kale V."/>
            <person name="Holt S."/>
            <person name="Cochrane G."/>
            <person name="Meng A."/>
            <person name="Brown T."/>
            <person name="Cohen L."/>
        </authorList>
    </citation>
    <scope>NUCLEOTIDE SEQUENCE</scope>
    <source>
        <strain evidence="3">CCMP325</strain>
    </source>
</reference>